<evidence type="ECO:0000313" key="3">
    <source>
        <dbReference type="Proteomes" id="UP000266723"/>
    </source>
</evidence>
<accession>A0ABQ7ELC6</accession>
<evidence type="ECO:0000256" key="1">
    <source>
        <dbReference type="SAM" id="MobiDB-lite"/>
    </source>
</evidence>
<dbReference type="Proteomes" id="UP000266723">
    <property type="component" value="Unassembled WGS sequence"/>
</dbReference>
<dbReference type="EMBL" id="QGKV02000299">
    <property type="protein sequence ID" value="KAF3597515.1"/>
    <property type="molecule type" value="Genomic_DNA"/>
</dbReference>
<protein>
    <submittedName>
        <fullName evidence="2">Uncharacterized protein</fullName>
    </submittedName>
</protein>
<reference evidence="2 3" key="1">
    <citation type="journal article" date="2020" name="BMC Genomics">
        <title>Intraspecific diversification of the crop wild relative Brassica cretica Lam. using demographic model selection.</title>
        <authorList>
            <person name="Kioukis A."/>
            <person name="Michalopoulou V.A."/>
            <person name="Briers L."/>
            <person name="Pirintsos S."/>
            <person name="Studholme D.J."/>
            <person name="Pavlidis P."/>
            <person name="Sarris P.F."/>
        </authorList>
    </citation>
    <scope>NUCLEOTIDE SEQUENCE [LARGE SCALE GENOMIC DNA]</scope>
    <source>
        <strain evidence="3">cv. PFS-1207/04</strain>
    </source>
</reference>
<proteinExistence type="predicted"/>
<keyword evidence="3" id="KW-1185">Reference proteome</keyword>
<feature type="region of interest" description="Disordered" evidence="1">
    <location>
        <begin position="1"/>
        <end position="20"/>
    </location>
</feature>
<evidence type="ECO:0000313" key="2">
    <source>
        <dbReference type="EMBL" id="KAF3597515.1"/>
    </source>
</evidence>
<organism evidence="2 3">
    <name type="scientific">Brassica cretica</name>
    <name type="common">Mustard</name>
    <dbReference type="NCBI Taxonomy" id="69181"/>
    <lineage>
        <taxon>Eukaryota</taxon>
        <taxon>Viridiplantae</taxon>
        <taxon>Streptophyta</taxon>
        <taxon>Embryophyta</taxon>
        <taxon>Tracheophyta</taxon>
        <taxon>Spermatophyta</taxon>
        <taxon>Magnoliopsida</taxon>
        <taxon>eudicotyledons</taxon>
        <taxon>Gunneridae</taxon>
        <taxon>Pentapetalae</taxon>
        <taxon>rosids</taxon>
        <taxon>malvids</taxon>
        <taxon>Brassicales</taxon>
        <taxon>Brassicaceae</taxon>
        <taxon>Brassiceae</taxon>
        <taxon>Brassica</taxon>
    </lineage>
</organism>
<sequence>MGKKKETGSDFGSASGSDIVLDSNGKLLRLYPTTESPPPPPRNSSWKLSLIVFKSSCKERGTPSLVPSGTNLVPTSYLLLGTKKLTVMDQ</sequence>
<name>A0ABQ7ELC6_BRACR</name>
<gene>
    <name evidence="2" type="ORF">DY000_02026864</name>
</gene>
<comment type="caution">
    <text evidence="2">The sequence shown here is derived from an EMBL/GenBank/DDBJ whole genome shotgun (WGS) entry which is preliminary data.</text>
</comment>